<dbReference type="RefSeq" id="WP_203823045.1">
    <property type="nucleotide sequence ID" value="NZ_BAAABP010000067.1"/>
</dbReference>
<protein>
    <submittedName>
        <fullName evidence="1">Uncharacterized protein</fullName>
    </submittedName>
</protein>
<comment type="caution">
    <text evidence="1">The sequence shown here is derived from an EMBL/GenBank/DDBJ whole genome shotgun (WGS) entry which is preliminary data.</text>
</comment>
<evidence type="ECO:0000313" key="2">
    <source>
        <dbReference type="Proteomes" id="UP000598174"/>
    </source>
</evidence>
<proteinExistence type="predicted"/>
<name>A0A919JAY3_9ACTN</name>
<accession>A0A919JAY3</accession>
<evidence type="ECO:0000313" key="1">
    <source>
        <dbReference type="EMBL" id="GIE16724.1"/>
    </source>
</evidence>
<dbReference type="Proteomes" id="UP000598174">
    <property type="component" value="Unassembled WGS sequence"/>
</dbReference>
<sequence length="137" mass="15095">MTTDTVTLGKEAAQRLFDALCNSMDFGSGFLETDDVEALREMAVAIGVDPNVGTPDEFKAGYPHPFEGESDRRQVAWMFDAFSQSVRYSVTNAPYTVNDIDDSRMPDFTPCKVGSYGRRCAKPESNPIHQAESATAR</sequence>
<gene>
    <name evidence="1" type="ORF">Afe05nite_85640</name>
</gene>
<dbReference type="EMBL" id="BOMM01000098">
    <property type="protein sequence ID" value="GIE16724.1"/>
    <property type="molecule type" value="Genomic_DNA"/>
</dbReference>
<reference evidence="1" key="1">
    <citation type="submission" date="2021-01" db="EMBL/GenBank/DDBJ databases">
        <title>Whole genome shotgun sequence of Actinoplanes ferrugineus NBRC 15555.</title>
        <authorList>
            <person name="Komaki H."/>
            <person name="Tamura T."/>
        </authorList>
    </citation>
    <scope>NUCLEOTIDE SEQUENCE</scope>
    <source>
        <strain evidence="1">NBRC 15555</strain>
    </source>
</reference>
<organism evidence="1 2">
    <name type="scientific">Paractinoplanes ferrugineus</name>
    <dbReference type="NCBI Taxonomy" id="113564"/>
    <lineage>
        <taxon>Bacteria</taxon>
        <taxon>Bacillati</taxon>
        <taxon>Actinomycetota</taxon>
        <taxon>Actinomycetes</taxon>
        <taxon>Micromonosporales</taxon>
        <taxon>Micromonosporaceae</taxon>
        <taxon>Paractinoplanes</taxon>
    </lineage>
</organism>
<keyword evidence="2" id="KW-1185">Reference proteome</keyword>
<dbReference type="AlphaFoldDB" id="A0A919JAY3"/>